<dbReference type="InterPro" id="IPR010131">
    <property type="entry name" value="MdtP/NodT-like"/>
</dbReference>
<keyword evidence="2" id="KW-0472">Membrane</keyword>
<dbReference type="EMBL" id="JBHSSW010000001">
    <property type="protein sequence ID" value="MFC6196555.1"/>
    <property type="molecule type" value="Genomic_DNA"/>
</dbReference>
<dbReference type="RefSeq" id="WP_377374095.1">
    <property type="nucleotide sequence ID" value="NZ_JBHSSW010000001.1"/>
</dbReference>
<comment type="similarity">
    <text evidence="1 2">Belongs to the outer membrane factor (OMF) (TC 1.B.17) family.</text>
</comment>
<dbReference type="PANTHER" id="PTHR30203">
    <property type="entry name" value="OUTER MEMBRANE CATION EFFLUX PROTEIN"/>
    <property type="match status" value="1"/>
</dbReference>
<comment type="subcellular location">
    <subcellularLocation>
        <location evidence="2">Cell membrane</location>
        <topology evidence="2">Lipid-anchor</topology>
    </subcellularLocation>
</comment>
<dbReference type="NCBIfam" id="TIGR01845">
    <property type="entry name" value="outer_NodT"/>
    <property type="match status" value="1"/>
</dbReference>
<evidence type="ECO:0000256" key="1">
    <source>
        <dbReference type="ARBA" id="ARBA00007613"/>
    </source>
</evidence>
<gene>
    <name evidence="3" type="ORF">ACFQDM_00620</name>
</gene>
<name>A0ABW1S4P6_9PROT</name>
<keyword evidence="2" id="KW-0449">Lipoprotein</keyword>
<keyword evidence="2" id="KW-1134">Transmembrane beta strand</keyword>
<sequence length="469" mass="50096">MKTLMRMSMLTVSALAVTACTNLAPIYERPDVPVPPVIQAQLDSRLDNVTALTWQDVVQSEELESLIALALQENRDLRIAAANIEIARAQYGISRSALLPSVAVAGGATIGDTFDSTPAASQTYAEGARANVGVTSYELDLFSRVRNQNEAALQSWLATIEGKRSAEIAIASTVAQLWVQLATDKALLDLAEETVRVQGESLDLTRELLNAGVATELDTRRASTSVETARAQAAQSKAQIRQDLNALRFVVGTDLPPGILEAATLSPEPVLLQAPSSLNSDVLINRPDVLQAEYALIAANANIGVARAAFYPSISLTGEIGAISTDLGDLVGDAGTGWSFGPSISLPIFDNGQRQANLEASQAQRDLAVAQYEQAIQTAFQETADALAVAETIDERLAALTQLEEDTSVTLELSQERFRVGVDDYLSVLDAQQSAFDASQQLINAQRDQAINQVTLFQALGVNFGTPEQ</sequence>
<dbReference type="PROSITE" id="PS51257">
    <property type="entry name" value="PROKAR_LIPOPROTEIN"/>
    <property type="match status" value="1"/>
</dbReference>
<dbReference type="InterPro" id="IPR003423">
    <property type="entry name" value="OMP_efflux"/>
</dbReference>
<reference evidence="4" key="1">
    <citation type="journal article" date="2019" name="Int. J. Syst. Evol. Microbiol.">
        <title>The Global Catalogue of Microorganisms (GCM) 10K type strain sequencing project: providing services to taxonomists for standard genome sequencing and annotation.</title>
        <authorList>
            <consortium name="The Broad Institute Genomics Platform"/>
            <consortium name="The Broad Institute Genome Sequencing Center for Infectious Disease"/>
            <person name="Wu L."/>
            <person name="Ma J."/>
        </authorList>
    </citation>
    <scope>NUCLEOTIDE SEQUENCE [LARGE SCALE GENOMIC DNA]</scope>
    <source>
        <strain evidence="4">CGMCC-1.15741</strain>
    </source>
</reference>
<protein>
    <submittedName>
        <fullName evidence="3">Efflux transporter outer membrane subunit</fullName>
    </submittedName>
</protein>
<organism evidence="3 4">
    <name type="scientific">Ponticaulis profundi</name>
    <dbReference type="NCBI Taxonomy" id="2665222"/>
    <lineage>
        <taxon>Bacteria</taxon>
        <taxon>Pseudomonadati</taxon>
        <taxon>Pseudomonadota</taxon>
        <taxon>Alphaproteobacteria</taxon>
        <taxon>Hyphomonadales</taxon>
        <taxon>Hyphomonadaceae</taxon>
        <taxon>Ponticaulis</taxon>
    </lineage>
</organism>
<accession>A0ABW1S4P6</accession>
<keyword evidence="2" id="KW-0812">Transmembrane</keyword>
<evidence type="ECO:0000313" key="4">
    <source>
        <dbReference type="Proteomes" id="UP001596303"/>
    </source>
</evidence>
<evidence type="ECO:0000256" key="2">
    <source>
        <dbReference type="RuleBase" id="RU362097"/>
    </source>
</evidence>
<dbReference type="Proteomes" id="UP001596303">
    <property type="component" value="Unassembled WGS sequence"/>
</dbReference>
<keyword evidence="2" id="KW-0732">Signal</keyword>
<feature type="signal peptide" evidence="2">
    <location>
        <begin position="1"/>
        <end position="19"/>
    </location>
</feature>
<comment type="caution">
    <text evidence="3">The sequence shown here is derived from an EMBL/GenBank/DDBJ whole genome shotgun (WGS) entry which is preliminary data.</text>
</comment>
<evidence type="ECO:0000313" key="3">
    <source>
        <dbReference type="EMBL" id="MFC6196555.1"/>
    </source>
</evidence>
<dbReference type="PANTHER" id="PTHR30203:SF32">
    <property type="entry name" value="CATION EFFLUX SYSTEM PROTEIN CUSC"/>
    <property type="match status" value="1"/>
</dbReference>
<keyword evidence="2" id="KW-0564">Palmitate</keyword>
<dbReference type="SUPFAM" id="SSF56954">
    <property type="entry name" value="Outer membrane efflux proteins (OEP)"/>
    <property type="match status" value="1"/>
</dbReference>
<keyword evidence="4" id="KW-1185">Reference proteome</keyword>
<dbReference type="Gene3D" id="1.20.1600.10">
    <property type="entry name" value="Outer membrane efflux proteins (OEP)"/>
    <property type="match status" value="1"/>
</dbReference>
<dbReference type="Pfam" id="PF02321">
    <property type="entry name" value="OEP"/>
    <property type="match status" value="2"/>
</dbReference>
<dbReference type="Gene3D" id="2.20.200.10">
    <property type="entry name" value="Outer membrane efflux proteins (OEP)"/>
    <property type="match status" value="1"/>
</dbReference>
<feature type="chain" id="PRO_5044969401" evidence="2">
    <location>
        <begin position="20"/>
        <end position="469"/>
    </location>
</feature>
<proteinExistence type="inferred from homology"/>